<gene>
    <name evidence="3" type="ORF">Q3M24_11430</name>
</gene>
<reference evidence="3" key="1">
    <citation type="journal article" date="2024" name="Syst. Appl. Microbiol.">
        <title>First single-strain enrichments of Electrothrix cable bacteria, description of E. aestuarii sp. nov. and E. rattekaaiensis sp. nov., and proposal of a cable bacteria taxonomy following the rules of the SeqCode.</title>
        <authorList>
            <person name="Plum-Jensen L.E."/>
            <person name="Schramm A."/>
            <person name="Marshall I.P.G."/>
        </authorList>
    </citation>
    <scope>NUCLEOTIDE SEQUENCE</scope>
    <source>
        <strain evidence="3">Rat1</strain>
    </source>
</reference>
<feature type="coiled-coil region" evidence="1">
    <location>
        <begin position="66"/>
        <end position="137"/>
    </location>
</feature>
<feature type="chain" id="PRO_5043773172" evidence="2">
    <location>
        <begin position="25"/>
        <end position="173"/>
    </location>
</feature>
<evidence type="ECO:0000256" key="2">
    <source>
        <dbReference type="SAM" id="SignalP"/>
    </source>
</evidence>
<organism evidence="3">
    <name type="scientific">Candidatus Electrothrix aestuarii</name>
    <dbReference type="NCBI Taxonomy" id="3062594"/>
    <lineage>
        <taxon>Bacteria</taxon>
        <taxon>Pseudomonadati</taxon>
        <taxon>Thermodesulfobacteriota</taxon>
        <taxon>Desulfobulbia</taxon>
        <taxon>Desulfobulbales</taxon>
        <taxon>Desulfobulbaceae</taxon>
        <taxon>Candidatus Electrothrix</taxon>
    </lineage>
</organism>
<proteinExistence type="predicted"/>
<name>A0AAU8M1P7_9BACT</name>
<keyword evidence="2" id="KW-0732">Signal</keyword>
<feature type="signal peptide" evidence="2">
    <location>
        <begin position="1"/>
        <end position="24"/>
    </location>
</feature>
<reference evidence="3" key="2">
    <citation type="submission" date="2024-06" db="EMBL/GenBank/DDBJ databases">
        <authorList>
            <person name="Plum-Jensen L.E."/>
            <person name="Schramm A."/>
            <person name="Marshall I.P.G."/>
        </authorList>
    </citation>
    <scope>NUCLEOTIDE SEQUENCE</scope>
    <source>
        <strain evidence="3">Rat1</strain>
    </source>
</reference>
<keyword evidence="1" id="KW-0175">Coiled coil</keyword>
<accession>A0AAU8M1P7</accession>
<evidence type="ECO:0000256" key="1">
    <source>
        <dbReference type="SAM" id="Coils"/>
    </source>
</evidence>
<protein>
    <submittedName>
        <fullName evidence="3">Uncharacterized protein</fullName>
    </submittedName>
</protein>
<evidence type="ECO:0000313" key="3">
    <source>
        <dbReference type="EMBL" id="XCN75304.1"/>
    </source>
</evidence>
<dbReference type="KEGG" id="eaj:Q3M24_11430"/>
<sequence>MQKTSLTLGLLALVTTISPCGIYAATPPPVDIDTDMMAREYRDVANGPGALTKEMIEACVVLKVDMEKDASNLDTLRDELSTLNNEVKDLGAYLKNNKGQFDENDTSAARQAYNNKVKEYNARIPQLKKKTQQYKEMIKPYKDKELKFEEECNNQPYYEDDYKAIEEKMGRGI</sequence>
<dbReference type="EMBL" id="CP159373">
    <property type="protein sequence ID" value="XCN75304.1"/>
    <property type="molecule type" value="Genomic_DNA"/>
</dbReference>
<dbReference type="AlphaFoldDB" id="A0AAU8M1P7"/>